<reference evidence="2" key="1">
    <citation type="journal article" date="2019" name="Int. J. Syst. Evol. Microbiol.">
        <title>The Global Catalogue of Microorganisms (GCM) 10K type strain sequencing project: providing services to taxonomists for standard genome sequencing and annotation.</title>
        <authorList>
            <consortium name="The Broad Institute Genomics Platform"/>
            <consortium name="The Broad Institute Genome Sequencing Center for Infectious Disease"/>
            <person name="Wu L."/>
            <person name="Ma J."/>
        </authorList>
    </citation>
    <scope>NUCLEOTIDE SEQUENCE [LARGE SCALE GENOMIC DNA]</scope>
    <source>
        <strain evidence="2">CCUG 60529</strain>
    </source>
</reference>
<accession>A0ABW3BVM9</accession>
<evidence type="ECO:0000313" key="2">
    <source>
        <dbReference type="Proteomes" id="UP001597011"/>
    </source>
</evidence>
<dbReference type="Proteomes" id="UP001597011">
    <property type="component" value="Unassembled WGS sequence"/>
</dbReference>
<organism evidence="1 2">
    <name type="scientific">Mariniflexile aquimaris</name>
    <dbReference type="NCBI Taxonomy" id="881009"/>
    <lineage>
        <taxon>Bacteria</taxon>
        <taxon>Pseudomonadati</taxon>
        <taxon>Bacteroidota</taxon>
        <taxon>Flavobacteriia</taxon>
        <taxon>Flavobacteriales</taxon>
        <taxon>Flavobacteriaceae</taxon>
        <taxon>Mariniflexile</taxon>
    </lineage>
</organism>
<protein>
    <submittedName>
        <fullName evidence="1">Uncharacterized protein</fullName>
    </submittedName>
</protein>
<comment type="caution">
    <text evidence="1">The sequence shown here is derived from an EMBL/GenBank/DDBJ whole genome shotgun (WGS) entry which is preliminary data.</text>
</comment>
<proteinExistence type="predicted"/>
<keyword evidence="2" id="KW-1185">Reference proteome</keyword>
<name>A0ABW3BVM9_9FLAO</name>
<gene>
    <name evidence="1" type="ORF">ACFQ0I_14620</name>
</gene>
<dbReference type="EMBL" id="JBHTIB010000015">
    <property type="protein sequence ID" value="MFD0837011.1"/>
    <property type="molecule type" value="Genomic_DNA"/>
</dbReference>
<evidence type="ECO:0000313" key="1">
    <source>
        <dbReference type="EMBL" id="MFD0837011.1"/>
    </source>
</evidence>
<sequence length="166" mass="19053">MSTNKLHNIKETGFKVPKDYFESFEDNFLNELKLKEITTDSGFKVPDNYFDSLEDKITSAVNQEKDIKVVKLVTWRKAAYATAIAASLVLMFNIYFNQKSPVTIDTIETASIENYILNEELETTEIASLFNEEDLSDVQLIHDGFSSESIENYIFDNVEIEDIIIK</sequence>
<dbReference type="RefSeq" id="WP_379943512.1">
    <property type="nucleotide sequence ID" value="NZ_JBHTIB010000015.1"/>
</dbReference>